<comment type="caution">
    <text evidence="5">The sequence shown here is derived from an EMBL/GenBank/DDBJ whole genome shotgun (WGS) entry which is preliminary data.</text>
</comment>
<dbReference type="PANTHER" id="PTHR23402:SF1">
    <property type="entry name" value="PYROGLUTAMYL-PEPTIDASE I"/>
    <property type="match status" value="1"/>
</dbReference>
<sequence length="252" mass="27328">MPVPAETIHDVDPQALRVLVTGYGPFRSFKVNPSWLAVKPLHNTTVRTADDRPIHITSLEVPTLYQSVLALAPSLHARPPVVPTPKDPAMAVAPPPPDGYDFILHVGVMSKSGNPIKLEQRGRKFGYDQDDAEGNLCEVVEEAGGVDGKPKRGFGKGYEELADELFTPIDCAKLAEHLKATGTEQVALSVDAGLYLCEFINYASLAESKRTEATTKSTPVLFIHIPPVGEPLSTEECTDALRKTISWVCSQS</sequence>
<dbReference type="SUPFAM" id="SSF53182">
    <property type="entry name" value="Pyrrolidone carboxyl peptidase (pyroglutamate aminopeptidase)"/>
    <property type="match status" value="1"/>
</dbReference>
<keyword evidence="6" id="KW-1185">Reference proteome</keyword>
<keyword evidence="2" id="KW-0645">Protease</keyword>
<evidence type="ECO:0000256" key="1">
    <source>
        <dbReference type="ARBA" id="ARBA00006641"/>
    </source>
</evidence>
<accession>A0ABQ8KP89</accession>
<keyword evidence="3" id="KW-0378">Hydrolase</keyword>
<evidence type="ECO:0000313" key="6">
    <source>
        <dbReference type="Proteomes" id="UP000814176"/>
    </source>
</evidence>
<dbReference type="RefSeq" id="XP_047781312.1">
    <property type="nucleotide sequence ID" value="XM_047919094.1"/>
</dbReference>
<dbReference type="InterPro" id="IPR036440">
    <property type="entry name" value="Peptidase_C15-like_sf"/>
</dbReference>
<evidence type="ECO:0008006" key="7">
    <source>
        <dbReference type="Google" id="ProtNLM"/>
    </source>
</evidence>
<dbReference type="Gene3D" id="3.40.630.20">
    <property type="entry name" value="Peptidase C15, pyroglutamyl peptidase I-like"/>
    <property type="match status" value="1"/>
</dbReference>
<reference evidence="5 6" key="1">
    <citation type="journal article" date="2021" name="Environ. Microbiol.">
        <title>Gene family expansions and transcriptome signatures uncover fungal adaptations to wood decay.</title>
        <authorList>
            <person name="Hage H."/>
            <person name="Miyauchi S."/>
            <person name="Viragh M."/>
            <person name="Drula E."/>
            <person name="Min B."/>
            <person name="Chaduli D."/>
            <person name="Navarro D."/>
            <person name="Favel A."/>
            <person name="Norest M."/>
            <person name="Lesage-Meessen L."/>
            <person name="Balint B."/>
            <person name="Merenyi Z."/>
            <person name="de Eugenio L."/>
            <person name="Morin E."/>
            <person name="Martinez A.T."/>
            <person name="Baldrian P."/>
            <person name="Stursova M."/>
            <person name="Martinez M.J."/>
            <person name="Novotny C."/>
            <person name="Magnuson J.K."/>
            <person name="Spatafora J.W."/>
            <person name="Maurice S."/>
            <person name="Pangilinan J."/>
            <person name="Andreopoulos W."/>
            <person name="LaButti K."/>
            <person name="Hundley H."/>
            <person name="Na H."/>
            <person name="Kuo A."/>
            <person name="Barry K."/>
            <person name="Lipzen A."/>
            <person name="Henrissat B."/>
            <person name="Riley R."/>
            <person name="Ahrendt S."/>
            <person name="Nagy L.G."/>
            <person name="Grigoriev I.V."/>
            <person name="Martin F."/>
            <person name="Rosso M.N."/>
        </authorList>
    </citation>
    <scope>NUCLEOTIDE SEQUENCE [LARGE SCALE GENOMIC DNA]</scope>
    <source>
        <strain evidence="5 6">CIRM-BRFM 1785</strain>
    </source>
</reference>
<gene>
    <name evidence="5" type="ORF">C8Q71DRAFT_517670</name>
</gene>
<name>A0ABQ8KP89_9APHY</name>
<evidence type="ECO:0000256" key="3">
    <source>
        <dbReference type="ARBA" id="ARBA00022801"/>
    </source>
</evidence>
<evidence type="ECO:0000313" key="5">
    <source>
        <dbReference type="EMBL" id="KAH9839557.1"/>
    </source>
</evidence>
<comment type="similarity">
    <text evidence="1">Belongs to the peptidase C15 family.</text>
</comment>
<dbReference type="GeneID" id="71999826"/>
<dbReference type="Proteomes" id="UP000814176">
    <property type="component" value="Unassembled WGS sequence"/>
</dbReference>
<proteinExistence type="inferred from homology"/>
<dbReference type="EMBL" id="JADCUA010000006">
    <property type="protein sequence ID" value="KAH9839557.1"/>
    <property type="molecule type" value="Genomic_DNA"/>
</dbReference>
<protein>
    <recommendedName>
        <fullName evidence="7">Peptidase C15, pyroglutamyl peptidase I-like protein</fullName>
    </recommendedName>
</protein>
<dbReference type="PANTHER" id="PTHR23402">
    <property type="entry name" value="PROTEASE FAMILY C15 PYROGLUTAMYL-PEPTIDASE I-RELATED"/>
    <property type="match status" value="1"/>
</dbReference>
<evidence type="ECO:0000256" key="4">
    <source>
        <dbReference type="ARBA" id="ARBA00022807"/>
    </source>
</evidence>
<evidence type="ECO:0000256" key="2">
    <source>
        <dbReference type="ARBA" id="ARBA00022670"/>
    </source>
</evidence>
<keyword evidence="4" id="KW-0788">Thiol protease</keyword>
<organism evidence="5 6">
    <name type="scientific">Rhodofomes roseus</name>
    <dbReference type="NCBI Taxonomy" id="34475"/>
    <lineage>
        <taxon>Eukaryota</taxon>
        <taxon>Fungi</taxon>
        <taxon>Dikarya</taxon>
        <taxon>Basidiomycota</taxon>
        <taxon>Agaricomycotina</taxon>
        <taxon>Agaricomycetes</taxon>
        <taxon>Polyporales</taxon>
        <taxon>Rhodofomes</taxon>
    </lineage>
</organism>
<dbReference type="Pfam" id="PF01470">
    <property type="entry name" value="Peptidase_C15"/>
    <property type="match status" value="1"/>
</dbReference>
<dbReference type="InterPro" id="IPR016125">
    <property type="entry name" value="Peptidase_C15-like"/>
</dbReference>